<comment type="caution">
    <text evidence="2">The sequence shown here is derived from an EMBL/GenBank/DDBJ whole genome shotgun (WGS) entry which is preliminary data.</text>
</comment>
<sequence>MGKGWHLLLLTTVLFWGLPGVAAPLRLLTEDAPPMSFLREGRVEGMSVEVVRELAQRLGEEIEIELVPWTRAYLLAQHQADTAVFSTVRTPEREALFRWVGPLVRGQTRFYSLKSSNLQVRDLQEATRAGWIAVPREWYTYQTLKAHGLNNVYGTSGSRQMINLLKHGRASLIATEDITLAQELAAGGLALDQVQAHYSFMSSDYYIAFSAQTAPERVRRWQAMLETMRADGSLQRIVQRWLPGQNLP</sequence>
<evidence type="ECO:0000313" key="3">
    <source>
        <dbReference type="Proteomes" id="UP000557193"/>
    </source>
</evidence>
<dbReference type="Pfam" id="PF00497">
    <property type="entry name" value="SBP_bac_3"/>
    <property type="match status" value="1"/>
</dbReference>
<evidence type="ECO:0000259" key="1">
    <source>
        <dbReference type="SMART" id="SM00062"/>
    </source>
</evidence>
<organism evidence="2 3">
    <name type="scientific">Pseudomonas fluvialis</name>
    <dbReference type="NCBI Taxonomy" id="1793966"/>
    <lineage>
        <taxon>Bacteria</taxon>
        <taxon>Pseudomonadati</taxon>
        <taxon>Pseudomonadota</taxon>
        <taxon>Gammaproteobacteria</taxon>
        <taxon>Pseudomonadales</taxon>
        <taxon>Pseudomonadaceae</taxon>
        <taxon>Pseudomonas</taxon>
    </lineage>
</organism>
<dbReference type="PANTHER" id="PTHR38834:SF3">
    <property type="entry name" value="SOLUTE-BINDING PROTEIN FAMILY 3_N-TERMINAL DOMAIN-CONTAINING PROTEIN"/>
    <property type="match status" value="1"/>
</dbReference>
<proteinExistence type="predicted"/>
<reference evidence="2 3" key="1">
    <citation type="submission" date="2020-08" db="EMBL/GenBank/DDBJ databases">
        <title>Functional genomics of gut bacteria from endangered species of beetles.</title>
        <authorList>
            <person name="Carlos-Shanley C."/>
        </authorList>
    </citation>
    <scope>NUCLEOTIDE SEQUENCE [LARGE SCALE GENOMIC DNA]</scope>
    <source>
        <strain evidence="2 3">S00202</strain>
    </source>
</reference>
<protein>
    <submittedName>
        <fullName evidence="2">Polar amino acid transport system substrate-binding protein</fullName>
    </submittedName>
</protein>
<evidence type="ECO:0000313" key="2">
    <source>
        <dbReference type="EMBL" id="MBB6342261.1"/>
    </source>
</evidence>
<dbReference type="Proteomes" id="UP000557193">
    <property type="component" value="Unassembled WGS sequence"/>
</dbReference>
<dbReference type="RefSeq" id="WP_184683617.1">
    <property type="nucleotide sequence ID" value="NZ_JACHLL010000004.1"/>
</dbReference>
<dbReference type="PANTHER" id="PTHR38834">
    <property type="entry name" value="PERIPLASMIC SUBSTRATE BINDING PROTEIN FAMILY 3"/>
    <property type="match status" value="1"/>
</dbReference>
<name>A0A7X0EV64_9PSED</name>
<dbReference type="SUPFAM" id="SSF53850">
    <property type="entry name" value="Periplasmic binding protein-like II"/>
    <property type="match status" value="1"/>
</dbReference>
<gene>
    <name evidence="2" type="ORF">HNP49_002443</name>
</gene>
<dbReference type="InterPro" id="IPR001638">
    <property type="entry name" value="Solute-binding_3/MltF_N"/>
</dbReference>
<dbReference type="Gene3D" id="3.40.190.10">
    <property type="entry name" value="Periplasmic binding protein-like II"/>
    <property type="match status" value="2"/>
</dbReference>
<dbReference type="AlphaFoldDB" id="A0A7X0EV64"/>
<dbReference type="SMART" id="SM00062">
    <property type="entry name" value="PBPb"/>
    <property type="match status" value="1"/>
</dbReference>
<accession>A0A7X0EV64</accession>
<keyword evidence="3" id="KW-1185">Reference proteome</keyword>
<dbReference type="EMBL" id="JACHLL010000004">
    <property type="protein sequence ID" value="MBB6342261.1"/>
    <property type="molecule type" value="Genomic_DNA"/>
</dbReference>
<feature type="domain" description="Solute-binding protein family 3/N-terminal" evidence="1">
    <location>
        <begin position="24"/>
        <end position="245"/>
    </location>
</feature>